<organism evidence="1">
    <name type="scientific">marine sediment metagenome</name>
    <dbReference type="NCBI Taxonomy" id="412755"/>
    <lineage>
        <taxon>unclassified sequences</taxon>
        <taxon>metagenomes</taxon>
        <taxon>ecological metagenomes</taxon>
    </lineage>
</organism>
<name>X1DJW1_9ZZZZ</name>
<protein>
    <submittedName>
        <fullName evidence="1">Uncharacterized protein</fullName>
    </submittedName>
</protein>
<sequence length="56" mass="6505">MFLSVPKLCLGNIRKTDLSKIIFESDILRFLRSIDFTELAKSNNYLNNELKNNICP</sequence>
<reference evidence="1" key="1">
    <citation type="journal article" date="2014" name="Front. Microbiol.">
        <title>High frequency of phylogenetically diverse reductive dehalogenase-homologous genes in deep subseafloor sedimentary metagenomes.</title>
        <authorList>
            <person name="Kawai M."/>
            <person name="Futagami T."/>
            <person name="Toyoda A."/>
            <person name="Takaki Y."/>
            <person name="Nishi S."/>
            <person name="Hori S."/>
            <person name="Arai W."/>
            <person name="Tsubouchi T."/>
            <person name="Morono Y."/>
            <person name="Uchiyama I."/>
            <person name="Ito T."/>
            <person name="Fujiyama A."/>
            <person name="Inagaki F."/>
            <person name="Takami H."/>
        </authorList>
    </citation>
    <scope>NUCLEOTIDE SEQUENCE</scope>
    <source>
        <strain evidence="1">Expedition CK06-06</strain>
    </source>
</reference>
<proteinExistence type="predicted"/>
<feature type="non-terminal residue" evidence="1">
    <location>
        <position position="56"/>
    </location>
</feature>
<evidence type="ECO:0000313" key="1">
    <source>
        <dbReference type="EMBL" id="GAG96721.1"/>
    </source>
</evidence>
<comment type="caution">
    <text evidence="1">The sequence shown here is derived from an EMBL/GenBank/DDBJ whole genome shotgun (WGS) entry which is preliminary data.</text>
</comment>
<accession>X1DJW1</accession>
<dbReference type="AlphaFoldDB" id="X1DJW1"/>
<gene>
    <name evidence="1" type="ORF">S01H4_43167</name>
</gene>
<dbReference type="EMBL" id="BART01023785">
    <property type="protein sequence ID" value="GAG96721.1"/>
    <property type="molecule type" value="Genomic_DNA"/>
</dbReference>